<dbReference type="AlphaFoldDB" id="A0A373A3S2"/>
<evidence type="ECO:0000313" key="2">
    <source>
        <dbReference type="EMBL" id="RGD62095.1"/>
    </source>
</evidence>
<name>A0A373A3S2_9ACTN</name>
<keyword evidence="1" id="KW-1133">Transmembrane helix</keyword>
<evidence type="ECO:0000313" key="3">
    <source>
        <dbReference type="Proteomes" id="UP000263377"/>
    </source>
</evidence>
<dbReference type="Gene3D" id="1.20.225.10">
    <property type="entry name" value="Bacteriocin AS-48"/>
    <property type="match status" value="1"/>
</dbReference>
<keyword evidence="1" id="KW-0812">Transmembrane</keyword>
<dbReference type="EMBL" id="QVIG01000001">
    <property type="protein sequence ID" value="RGD62095.1"/>
    <property type="molecule type" value="Genomic_DNA"/>
</dbReference>
<accession>A0A373A3S2</accession>
<protein>
    <submittedName>
        <fullName evidence="2">Uncharacterized protein</fullName>
    </submittedName>
</protein>
<gene>
    <name evidence="2" type="ORF">DR950_33995</name>
</gene>
<feature type="transmembrane region" description="Helical" evidence="1">
    <location>
        <begin position="26"/>
        <end position="47"/>
    </location>
</feature>
<keyword evidence="1" id="KW-0472">Membrane</keyword>
<sequence length="61" mass="6205">MLTGYFGLEYKSADRVLTAIEAGTDVAAALSLFGGVTAAGGVAMWMLKKAITAGGRRAIIA</sequence>
<reference evidence="2 3" key="1">
    <citation type="submission" date="2018-08" db="EMBL/GenBank/DDBJ databases">
        <title>Diversity &amp; Physiological Properties of Lignin-Decomposing Actinobacteria from Soil.</title>
        <authorList>
            <person name="Roh S.G."/>
            <person name="Kim S.B."/>
        </authorList>
    </citation>
    <scope>NUCLEOTIDE SEQUENCE [LARGE SCALE GENOMIC DNA]</scope>
    <source>
        <strain evidence="2 3">MMS17-GH009</strain>
    </source>
</reference>
<comment type="caution">
    <text evidence="2">The sequence shown here is derived from an EMBL/GenBank/DDBJ whole genome shotgun (WGS) entry which is preliminary data.</text>
</comment>
<evidence type="ECO:0000256" key="1">
    <source>
        <dbReference type="SAM" id="Phobius"/>
    </source>
</evidence>
<proteinExistence type="predicted"/>
<dbReference type="Proteomes" id="UP000263377">
    <property type="component" value="Unassembled WGS sequence"/>
</dbReference>
<dbReference type="InterPro" id="IPR009086">
    <property type="entry name" value="Bacteriocin_AS48"/>
</dbReference>
<keyword evidence="3" id="KW-1185">Reference proteome</keyword>
<organism evidence="2 3">
    <name type="scientific">Kitasatospora xanthocidica</name>
    <dbReference type="NCBI Taxonomy" id="83382"/>
    <lineage>
        <taxon>Bacteria</taxon>
        <taxon>Bacillati</taxon>
        <taxon>Actinomycetota</taxon>
        <taxon>Actinomycetes</taxon>
        <taxon>Kitasatosporales</taxon>
        <taxon>Streptomycetaceae</taxon>
        <taxon>Kitasatospora</taxon>
    </lineage>
</organism>